<organism evidence="6 7">
    <name type="scientific">Adlercreutzia caecimuris B7</name>
    <dbReference type="NCBI Taxonomy" id="1235794"/>
    <lineage>
        <taxon>Bacteria</taxon>
        <taxon>Bacillati</taxon>
        <taxon>Actinomycetota</taxon>
        <taxon>Coriobacteriia</taxon>
        <taxon>Eggerthellales</taxon>
        <taxon>Eggerthellaceae</taxon>
        <taxon>Adlercreutzia</taxon>
    </lineage>
</organism>
<keyword evidence="4 5" id="KW-0472">Membrane</keyword>
<dbReference type="Pfam" id="PF05105">
    <property type="entry name" value="Phage_holin_4_1"/>
    <property type="match status" value="1"/>
</dbReference>
<dbReference type="AlphaFoldDB" id="R9L5D8"/>
<feature type="transmembrane region" description="Helical" evidence="5">
    <location>
        <begin position="48"/>
        <end position="67"/>
    </location>
</feature>
<accession>R9L5D8</accession>
<dbReference type="eggNOG" id="ENOG5032CYD">
    <property type="taxonomic scope" value="Bacteria"/>
</dbReference>
<keyword evidence="7" id="KW-1185">Reference proteome</keyword>
<reference evidence="6 7" key="1">
    <citation type="submission" date="2013-04" db="EMBL/GenBank/DDBJ databases">
        <title>The Genome Sequence of Enterorhabdus caecimuris B7.</title>
        <authorList>
            <consortium name="The Broad Institute Genomics Platform"/>
            <consortium name="The Broad Institute Genome Sequencing Center for Infectious Disease"/>
            <person name="Earl A."/>
            <person name="Xavier R."/>
            <person name="Elson C."/>
            <person name="Duck W."/>
            <person name="Walker B."/>
            <person name="Young S."/>
            <person name="Zeng Q."/>
            <person name="Gargeya S."/>
            <person name="Fitzgerald M."/>
            <person name="Haas B."/>
            <person name="Abouelleil A."/>
            <person name="Allen A.W."/>
            <person name="Alvarado L."/>
            <person name="Arachchi H.M."/>
            <person name="Berlin A.M."/>
            <person name="Chapman S.B."/>
            <person name="Gainer-Dewar J."/>
            <person name="Goldberg J."/>
            <person name="Griggs A."/>
            <person name="Gujja S."/>
            <person name="Hansen M."/>
            <person name="Howarth C."/>
            <person name="Imamovic A."/>
            <person name="Ireland A."/>
            <person name="Larimer J."/>
            <person name="McCowan C."/>
            <person name="Murphy C."/>
            <person name="Pearson M."/>
            <person name="Poon T.W."/>
            <person name="Priest M."/>
            <person name="Roberts A."/>
            <person name="Saif S."/>
            <person name="Shea T."/>
            <person name="Sisk P."/>
            <person name="Sykes S."/>
            <person name="Wortman J."/>
            <person name="Nusbaum C."/>
            <person name="Birren B."/>
        </authorList>
    </citation>
    <scope>NUCLEOTIDE SEQUENCE [LARGE SCALE GENOMIC DNA]</scope>
    <source>
        <strain evidence="6 7">B7</strain>
    </source>
</reference>
<feature type="transmembrane region" description="Helical" evidence="5">
    <location>
        <begin position="6"/>
        <end position="27"/>
    </location>
</feature>
<proteinExistence type="predicted"/>
<dbReference type="OrthoDB" id="3177740at2"/>
<evidence type="ECO:0000256" key="2">
    <source>
        <dbReference type="ARBA" id="ARBA00022692"/>
    </source>
</evidence>
<evidence type="ECO:0000256" key="1">
    <source>
        <dbReference type="ARBA" id="ARBA00004141"/>
    </source>
</evidence>
<evidence type="ECO:0000256" key="5">
    <source>
        <dbReference type="SAM" id="Phobius"/>
    </source>
</evidence>
<name>R9L5D8_9ACTN</name>
<dbReference type="GeneID" id="82190893"/>
<dbReference type="RefSeq" id="WP_016309592.1">
    <property type="nucleotide sequence ID" value="NZ_KE159646.1"/>
</dbReference>
<evidence type="ECO:0008006" key="8">
    <source>
        <dbReference type="Google" id="ProtNLM"/>
    </source>
</evidence>
<dbReference type="HOGENOM" id="CLU_145304_0_0_11"/>
<dbReference type="InterPro" id="IPR006480">
    <property type="entry name" value="Phage_holin_4_1"/>
</dbReference>
<dbReference type="Proteomes" id="UP000014204">
    <property type="component" value="Unassembled WGS sequence"/>
</dbReference>
<dbReference type="GO" id="GO:0016020">
    <property type="term" value="C:membrane"/>
    <property type="evidence" value="ECO:0007669"/>
    <property type="project" value="UniProtKB-SubCell"/>
</dbReference>
<protein>
    <recommendedName>
        <fullName evidence="8">Toxin secretion/phage lysis holin</fullName>
    </recommendedName>
</protein>
<gene>
    <name evidence="6" type="ORF">C811_01389</name>
</gene>
<comment type="caution">
    <text evidence="6">The sequence shown here is derived from an EMBL/GenBank/DDBJ whole genome shotgun (WGS) entry which is preliminary data.</text>
</comment>
<feature type="transmembrane region" description="Helical" evidence="5">
    <location>
        <begin position="87"/>
        <end position="104"/>
    </location>
</feature>
<keyword evidence="3 5" id="KW-1133">Transmembrane helix</keyword>
<evidence type="ECO:0000256" key="3">
    <source>
        <dbReference type="ARBA" id="ARBA00022989"/>
    </source>
</evidence>
<evidence type="ECO:0000313" key="7">
    <source>
        <dbReference type="Proteomes" id="UP000014204"/>
    </source>
</evidence>
<dbReference type="STRING" id="1235794.C811_01389"/>
<keyword evidence="2 5" id="KW-0812">Transmembrane</keyword>
<evidence type="ECO:0000313" key="6">
    <source>
        <dbReference type="EMBL" id="EOS50972.1"/>
    </source>
</evidence>
<dbReference type="EMBL" id="ASSY01000008">
    <property type="protein sequence ID" value="EOS50972.1"/>
    <property type="molecule type" value="Genomic_DNA"/>
</dbReference>
<comment type="subcellular location">
    <subcellularLocation>
        <location evidence="1">Membrane</location>
        <topology evidence="1">Multi-pass membrane protein</topology>
    </subcellularLocation>
</comment>
<sequence>MDALLAHWQVVLVAVAMMALDMLTGFAGAAKAGEIMSGKMREGLWHKAGFCGLIVLTVAYEVGAKIINADVSQSMPGSDFTMPELPAVAAVCAIIALIEVVSILENLRAINPVIASLPFVDRIKAHDPAAPNVTVGIEEMDEMAFSGRSDQ</sequence>
<evidence type="ECO:0000256" key="4">
    <source>
        <dbReference type="ARBA" id="ARBA00023136"/>
    </source>
</evidence>